<comment type="function">
    <text evidence="11">Part of the high-affinity ATP-driven potassium transport (or Kdp) system, which catalyzes the hydrolysis of ATP coupled with the electrogenic transport of potassium into the cytoplasm. This subunit acts as a catalytic chaperone that increases the ATP-binding affinity of the ATP-hydrolyzing subunit KdpB by the formation of a transient KdpB/KdpC/ATP ternary complex.</text>
</comment>
<evidence type="ECO:0000256" key="1">
    <source>
        <dbReference type="ARBA" id="ARBA00022448"/>
    </source>
</evidence>
<dbReference type="RefSeq" id="WP_234866791.1">
    <property type="nucleotide sequence ID" value="NZ_JAKEVY010000003.1"/>
</dbReference>
<keyword evidence="1 11" id="KW-0813">Transport</keyword>
<evidence type="ECO:0000256" key="2">
    <source>
        <dbReference type="ARBA" id="ARBA00022475"/>
    </source>
</evidence>
<comment type="subcellular location">
    <subcellularLocation>
        <location evidence="11">Cell membrane</location>
        <topology evidence="11">Single-pass membrane protein</topology>
    </subcellularLocation>
</comment>
<keyword evidence="13" id="KW-1185">Reference proteome</keyword>
<evidence type="ECO:0000256" key="5">
    <source>
        <dbReference type="ARBA" id="ARBA00022741"/>
    </source>
</evidence>
<evidence type="ECO:0000313" key="12">
    <source>
        <dbReference type="EMBL" id="MCF1715843.1"/>
    </source>
</evidence>
<name>A0ABS9BJG7_9BACT</name>
<comment type="similarity">
    <text evidence="11">Belongs to the KdpC family.</text>
</comment>
<evidence type="ECO:0000313" key="13">
    <source>
        <dbReference type="Proteomes" id="UP001200145"/>
    </source>
</evidence>
<keyword evidence="10 11" id="KW-0472">Membrane</keyword>
<accession>A0ABS9BJG7</accession>
<evidence type="ECO:0000256" key="7">
    <source>
        <dbReference type="ARBA" id="ARBA00022958"/>
    </source>
</evidence>
<dbReference type="NCBIfam" id="NF001454">
    <property type="entry name" value="PRK00315.1"/>
    <property type="match status" value="1"/>
</dbReference>
<evidence type="ECO:0000256" key="11">
    <source>
        <dbReference type="HAMAP-Rule" id="MF_00276"/>
    </source>
</evidence>
<keyword evidence="5 11" id="KW-0547">Nucleotide-binding</keyword>
<protein>
    <recommendedName>
        <fullName evidence="11">Potassium-transporting ATPase KdpC subunit</fullName>
    </recommendedName>
    <alternativeName>
        <fullName evidence="11">ATP phosphohydrolase [potassium-transporting] C chain</fullName>
    </alternativeName>
    <alternativeName>
        <fullName evidence="11">Potassium-binding and translocating subunit C</fullName>
    </alternativeName>
    <alternativeName>
        <fullName evidence="11">Potassium-translocating ATPase C chain</fullName>
    </alternativeName>
</protein>
<dbReference type="PANTHER" id="PTHR30042:SF2">
    <property type="entry name" value="POTASSIUM-TRANSPORTING ATPASE KDPC SUBUNIT"/>
    <property type="match status" value="1"/>
</dbReference>
<keyword evidence="3 11" id="KW-0633">Potassium transport</keyword>
<evidence type="ECO:0000256" key="8">
    <source>
        <dbReference type="ARBA" id="ARBA00022989"/>
    </source>
</evidence>
<dbReference type="NCBIfam" id="TIGR00681">
    <property type="entry name" value="kdpC"/>
    <property type="match status" value="1"/>
</dbReference>
<feature type="transmembrane region" description="Helical" evidence="11">
    <location>
        <begin position="12"/>
        <end position="31"/>
    </location>
</feature>
<reference evidence="12 13" key="1">
    <citation type="submission" date="2022-01" db="EMBL/GenBank/DDBJ databases">
        <title>Flavihumibacter sp. nov., isolated from sediment of a river.</title>
        <authorList>
            <person name="Liu H."/>
        </authorList>
    </citation>
    <scope>NUCLEOTIDE SEQUENCE [LARGE SCALE GENOMIC DNA]</scope>
    <source>
        <strain evidence="12 13">RY-1</strain>
    </source>
</reference>
<comment type="caution">
    <text evidence="12">The sequence shown here is derived from an EMBL/GenBank/DDBJ whole genome shotgun (WGS) entry which is preliminary data.</text>
</comment>
<evidence type="ECO:0000256" key="6">
    <source>
        <dbReference type="ARBA" id="ARBA00022840"/>
    </source>
</evidence>
<comment type="subunit">
    <text evidence="11">The system is composed of three essential subunits: KdpA, KdpB and KdpC.</text>
</comment>
<dbReference type="InterPro" id="IPR003820">
    <property type="entry name" value="KdpC"/>
</dbReference>
<keyword evidence="6 11" id="KW-0067">ATP-binding</keyword>
<dbReference type="Proteomes" id="UP001200145">
    <property type="component" value="Unassembled WGS sequence"/>
</dbReference>
<sequence>MKKYLLPSVKMTAVMLVLCCGIYFGIVTVIGKMSPGGGDGETIKVNGKVVGYEKLGQQFTKDRYFWGRPSAVNYNASGSGGSNKGPSNPDYLALVQERIDSFLVHNPAITKEQIPAELVTASGSGLDPHISPAAALIQVDRVARIRKLDKNKVEDLVNNHIETNPIGPDLVHVLKLNIALDALK</sequence>
<keyword evidence="7 11" id="KW-0630">Potassium</keyword>
<dbReference type="EMBL" id="JAKEVY010000003">
    <property type="protein sequence ID" value="MCF1715843.1"/>
    <property type="molecule type" value="Genomic_DNA"/>
</dbReference>
<organism evidence="12 13">
    <name type="scientific">Flavihumibacter fluminis</name>
    <dbReference type="NCBI Taxonomy" id="2909236"/>
    <lineage>
        <taxon>Bacteria</taxon>
        <taxon>Pseudomonadati</taxon>
        <taxon>Bacteroidota</taxon>
        <taxon>Chitinophagia</taxon>
        <taxon>Chitinophagales</taxon>
        <taxon>Chitinophagaceae</taxon>
        <taxon>Flavihumibacter</taxon>
    </lineage>
</organism>
<dbReference type="Pfam" id="PF02669">
    <property type="entry name" value="KdpC"/>
    <property type="match status" value="1"/>
</dbReference>
<proteinExistence type="inferred from homology"/>
<dbReference type="HAMAP" id="MF_00276">
    <property type="entry name" value="KdpC"/>
    <property type="match status" value="1"/>
</dbReference>
<evidence type="ECO:0000256" key="10">
    <source>
        <dbReference type="ARBA" id="ARBA00023136"/>
    </source>
</evidence>
<evidence type="ECO:0000256" key="4">
    <source>
        <dbReference type="ARBA" id="ARBA00022692"/>
    </source>
</evidence>
<dbReference type="PANTHER" id="PTHR30042">
    <property type="entry name" value="POTASSIUM-TRANSPORTING ATPASE C CHAIN"/>
    <property type="match status" value="1"/>
</dbReference>
<dbReference type="PIRSF" id="PIRSF001296">
    <property type="entry name" value="K_ATPase_KdpC"/>
    <property type="match status" value="1"/>
</dbReference>
<evidence type="ECO:0000256" key="3">
    <source>
        <dbReference type="ARBA" id="ARBA00022538"/>
    </source>
</evidence>
<evidence type="ECO:0000256" key="9">
    <source>
        <dbReference type="ARBA" id="ARBA00023065"/>
    </source>
</evidence>
<keyword evidence="9 11" id="KW-0406">Ion transport</keyword>
<gene>
    <name evidence="11 12" type="primary">kdpC</name>
    <name evidence="12" type="ORF">L0U88_14485</name>
</gene>
<keyword evidence="2 11" id="KW-1003">Cell membrane</keyword>
<keyword evidence="8 11" id="KW-1133">Transmembrane helix</keyword>
<keyword evidence="4 11" id="KW-0812">Transmembrane</keyword>